<protein>
    <submittedName>
        <fullName evidence="3">Lipoprotein</fullName>
    </submittedName>
</protein>
<name>A0A919D7V4_9ACTN</name>
<evidence type="ECO:0000256" key="2">
    <source>
        <dbReference type="SAM" id="SignalP"/>
    </source>
</evidence>
<feature type="compositionally biased region" description="Basic and acidic residues" evidence="1">
    <location>
        <begin position="56"/>
        <end position="67"/>
    </location>
</feature>
<feature type="signal peptide" evidence="2">
    <location>
        <begin position="1"/>
        <end position="21"/>
    </location>
</feature>
<feature type="compositionally biased region" description="Low complexity" evidence="1">
    <location>
        <begin position="46"/>
        <end position="55"/>
    </location>
</feature>
<reference evidence="3" key="2">
    <citation type="submission" date="2020-09" db="EMBL/GenBank/DDBJ databases">
        <authorList>
            <person name="Sun Q."/>
            <person name="Ohkuma M."/>
        </authorList>
    </citation>
    <scope>NUCLEOTIDE SEQUENCE</scope>
    <source>
        <strain evidence="3">JCM 4714</strain>
    </source>
</reference>
<keyword evidence="3" id="KW-0449">Lipoprotein</keyword>
<evidence type="ECO:0000313" key="3">
    <source>
        <dbReference type="EMBL" id="GHE11712.1"/>
    </source>
</evidence>
<dbReference type="Proteomes" id="UP000655443">
    <property type="component" value="Unassembled WGS sequence"/>
</dbReference>
<accession>A0A919D7V4</accession>
<dbReference type="EMBL" id="BMVG01000030">
    <property type="protein sequence ID" value="GHE11712.1"/>
    <property type="molecule type" value="Genomic_DNA"/>
</dbReference>
<reference evidence="3" key="1">
    <citation type="journal article" date="2014" name="Int. J. Syst. Evol. Microbiol.">
        <title>Complete genome sequence of Corynebacterium casei LMG S-19264T (=DSM 44701T), isolated from a smear-ripened cheese.</title>
        <authorList>
            <consortium name="US DOE Joint Genome Institute (JGI-PGF)"/>
            <person name="Walter F."/>
            <person name="Albersmeier A."/>
            <person name="Kalinowski J."/>
            <person name="Ruckert C."/>
        </authorList>
    </citation>
    <scope>NUCLEOTIDE SEQUENCE</scope>
    <source>
        <strain evidence="3">JCM 4714</strain>
    </source>
</reference>
<evidence type="ECO:0000256" key="1">
    <source>
        <dbReference type="SAM" id="MobiDB-lite"/>
    </source>
</evidence>
<dbReference type="AlphaFoldDB" id="A0A919D7V4"/>
<keyword evidence="4" id="KW-1185">Reference proteome</keyword>
<feature type="chain" id="PRO_5039194572" evidence="2">
    <location>
        <begin position="22"/>
        <end position="217"/>
    </location>
</feature>
<keyword evidence="2" id="KW-0732">Signal</keyword>
<gene>
    <name evidence="3" type="ORF">GCM10010339_72430</name>
</gene>
<comment type="caution">
    <text evidence="3">The sequence shown here is derived from an EMBL/GenBank/DDBJ whole genome shotgun (WGS) entry which is preliminary data.</text>
</comment>
<sequence length="217" mass="23123">MNRRLLLIVAALTSAAALSLAACSSDSKAKDSGKIAGAGSGDTKESTSPSPSVSASDDRPAISLPRDVKDDFENWKTGDATKDAVLTDASGAQNAMNAAILKGDPNTSAMSFYYKDEALVSTVKWVQKWKDAELSFTGTTSYFNPKVELFGKNAAGVVFCSDETKAFNKNRKTGKVDHTAPGKDAFVLYNMRLEKNAQGVWQTTVGTSVRGSQSCMR</sequence>
<proteinExistence type="predicted"/>
<evidence type="ECO:0000313" key="4">
    <source>
        <dbReference type="Proteomes" id="UP000655443"/>
    </source>
</evidence>
<organism evidence="3 4">
    <name type="scientific">Streptomyces alanosinicus</name>
    <dbReference type="NCBI Taxonomy" id="68171"/>
    <lineage>
        <taxon>Bacteria</taxon>
        <taxon>Bacillati</taxon>
        <taxon>Actinomycetota</taxon>
        <taxon>Actinomycetes</taxon>
        <taxon>Kitasatosporales</taxon>
        <taxon>Streptomycetaceae</taxon>
        <taxon>Streptomyces</taxon>
    </lineage>
</organism>
<dbReference type="PROSITE" id="PS51257">
    <property type="entry name" value="PROKAR_LIPOPROTEIN"/>
    <property type="match status" value="1"/>
</dbReference>
<feature type="region of interest" description="Disordered" evidence="1">
    <location>
        <begin position="26"/>
        <end position="67"/>
    </location>
</feature>